<evidence type="ECO:0000313" key="1">
    <source>
        <dbReference type="EMBL" id="RDY09873.1"/>
    </source>
</evidence>
<comment type="caution">
    <text evidence="1">The sequence shown here is derived from an EMBL/GenBank/DDBJ whole genome shotgun (WGS) entry which is preliminary data.</text>
</comment>
<dbReference type="AlphaFoldDB" id="A0A371I4E6"/>
<reference evidence="1" key="1">
    <citation type="submission" date="2018-05" db="EMBL/GenBank/DDBJ databases">
        <title>Draft genome of Mucuna pruriens seed.</title>
        <authorList>
            <person name="Nnadi N.E."/>
            <person name="Vos R."/>
            <person name="Hasami M.H."/>
            <person name="Devisetty U.K."/>
            <person name="Aguiy J.C."/>
        </authorList>
    </citation>
    <scope>NUCLEOTIDE SEQUENCE [LARGE SCALE GENOMIC DNA]</scope>
    <source>
        <strain evidence="1">JCA_2017</strain>
    </source>
</reference>
<evidence type="ECO:0000313" key="2">
    <source>
        <dbReference type="Proteomes" id="UP000257109"/>
    </source>
</evidence>
<keyword evidence="2" id="KW-1185">Reference proteome</keyword>
<gene>
    <name evidence="1" type="ORF">CR513_05702</name>
</gene>
<protein>
    <recommendedName>
        <fullName evidence="3">Reverse transcriptase Ty1/copia-type domain-containing protein</fullName>
    </recommendedName>
</protein>
<feature type="non-terminal residue" evidence="1">
    <location>
        <position position="1"/>
    </location>
</feature>
<proteinExistence type="predicted"/>
<dbReference type="Proteomes" id="UP000257109">
    <property type="component" value="Unassembled WGS sequence"/>
</dbReference>
<accession>A0A371I4E6</accession>
<name>A0A371I4E6_MUCPR</name>
<evidence type="ECO:0008006" key="3">
    <source>
        <dbReference type="Google" id="ProtNLM"/>
    </source>
</evidence>
<sequence length="183" mass="21371">MPMIDGTNSSSKPPNIDGLEDLTSFVLLASTRNPGNFQETITNMEKDRWIDAMVKEIKSLYKNQTWELLELLKGKIAIRKLIVSEKEGEKLKDHLVAKGYSQLKKIDYDEIFFPVKRHFHQGSIGYRICEYDYCVYVKSLDDGSFIFWLLYVDDMLIVINHLHYVNEVKILLRKEFDTSKPSK</sequence>
<dbReference type="EMBL" id="QJKJ01000953">
    <property type="protein sequence ID" value="RDY09873.1"/>
    <property type="molecule type" value="Genomic_DNA"/>
</dbReference>
<organism evidence="1 2">
    <name type="scientific">Mucuna pruriens</name>
    <name type="common">Velvet bean</name>
    <name type="synonym">Dolichos pruriens</name>
    <dbReference type="NCBI Taxonomy" id="157652"/>
    <lineage>
        <taxon>Eukaryota</taxon>
        <taxon>Viridiplantae</taxon>
        <taxon>Streptophyta</taxon>
        <taxon>Embryophyta</taxon>
        <taxon>Tracheophyta</taxon>
        <taxon>Spermatophyta</taxon>
        <taxon>Magnoliopsida</taxon>
        <taxon>eudicotyledons</taxon>
        <taxon>Gunneridae</taxon>
        <taxon>Pentapetalae</taxon>
        <taxon>rosids</taxon>
        <taxon>fabids</taxon>
        <taxon>Fabales</taxon>
        <taxon>Fabaceae</taxon>
        <taxon>Papilionoideae</taxon>
        <taxon>50 kb inversion clade</taxon>
        <taxon>NPAAA clade</taxon>
        <taxon>indigoferoid/millettioid clade</taxon>
        <taxon>Phaseoleae</taxon>
        <taxon>Mucuna</taxon>
    </lineage>
</organism>